<proteinExistence type="predicted"/>
<evidence type="ECO:0000256" key="2">
    <source>
        <dbReference type="SAM" id="MobiDB-lite"/>
    </source>
</evidence>
<protein>
    <recommendedName>
        <fullName evidence="4">Sporulation protein SsgA</fullName>
    </recommendedName>
</protein>
<evidence type="ECO:0000256" key="1">
    <source>
        <dbReference type="SAM" id="Coils"/>
    </source>
</evidence>
<sequence>MSTPPNYGQYGPAGQQQDWQPPQGGARQQTRAPRGGNERSTQFHFHVGGPNAAGPGAGMGGGAAGGFGAPRGGAQGGVGGGQGAAGGRTHSPLGDPEFFTNADVRAFCEKGRAAFLQLSFELAMAAEVLQAVLKEVPDPEGRPFSAQSRARRVAKHLKKAADDAKDAAANAARTYAAFQKEFDPQISRVARPRQQRRAFDFGG</sequence>
<organism evidence="3">
    <name type="scientific">Kitasatospora sp. CMC57</name>
    <dbReference type="NCBI Taxonomy" id="3231513"/>
    <lineage>
        <taxon>Bacteria</taxon>
        <taxon>Bacillati</taxon>
        <taxon>Actinomycetota</taxon>
        <taxon>Actinomycetes</taxon>
        <taxon>Kitasatosporales</taxon>
        <taxon>Streptomycetaceae</taxon>
        <taxon>Kitasatospora</taxon>
    </lineage>
</organism>
<dbReference type="NCBIfam" id="NF041213">
    <property type="entry name" value="plasmid_TraA"/>
    <property type="match status" value="1"/>
</dbReference>
<accession>A0AB33K0F3</accession>
<name>A0AB33K0F3_9ACTN</name>
<evidence type="ECO:0000313" key="3">
    <source>
        <dbReference type="EMBL" id="BFP47004.1"/>
    </source>
</evidence>
<feature type="compositionally biased region" description="Low complexity" evidence="2">
    <location>
        <begin position="12"/>
        <end position="25"/>
    </location>
</feature>
<keyword evidence="1" id="KW-0175">Coiled coil</keyword>
<dbReference type="AlphaFoldDB" id="A0AB33K0F3"/>
<dbReference type="RefSeq" id="WP_407989380.1">
    <property type="nucleotide sequence ID" value="NZ_AP035881.2"/>
</dbReference>
<feature type="compositionally biased region" description="Gly residues" evidence="2">
    <location>
        <begin position="55"/>
        <end position="86"/>
    </location>
</feature>
<gene>
    <name evidence="3" type="ORF">KCMC57_33720</name>
</gene>
<feature type="coiled-coil region" evidence="1">
    <location>
        <begin position="154"/>
        <end position="181"/>
    </location>
</feature>
<evidence type="ECO:0008006" key="4">
    <source>
        <dbReference type="Google" id="ProtNLM"/>
    </source>
</evidence>
<reference evidence="3" key="1">
    <citation type="submission" date="2024-07" db="EMBL/GenBank/DDBJ databases">
        <title>Complete genome sequences of cellulolytic bacteria, Kitasatospora sp. CMC57 and Streptomyces sp. CMC78, isolated from Japanese agricultural soil.</title>
        <authorList>
            <person name="Hashimoto T."/>
            <person name="Ito M."/>
            <person name="Iwamoto M."/>
            <person name="Fukahori D."/>
            <person name="Shoda T."/>
            <person name="Sakoda M."/>
            <person name="Morohoshi T."/>
            <person name="Mitsuboshi M."/>
            <person name="Nishizawa T."/>
        </authorList>
    </citation>
    <scope>NUCLEOTIDE SEQUENCE</scope>
    <source>
        <strain evidence="3">CMC57</strain>
    </source>
</reference>
<dbReference type="InterPro" id="IPR053789">
    <property type="entry name" value="TraA-like"/>
</dbReference>
<dbReference type="EMBL" id="AP035881">
    <property type="protein sequence ID" value="BFP47004.1"/>
    <property type="molecule type" value="Genomic_DNA"/>
</dbReference>
<feature type="region of interest" description="Disordered" evidence="2">
    <location>
        <begin position="1"/>
        <end position="93"/>
    </location>
</feature>